<protein>
    <submittedName>
        <fullName evidence="2">Uncharacterized protein</fullName>
    </submittedName>
</protein>
<dbReference type="Proteomes" id="UP001596380">
    <property type="component" value="Unassembled WGS sequence"/>
</dbReference>
<gene>
    <name evidence="2" type="ORF">ACFQKB_01655</name>
</gene>
<sequence>MSRAEISATDLPPEPSPGASGASGEAGRHRARIAAVAVAGCAGVLAVAGVRLAAELARDPTPGERASAAAREVARRYETWPAGRVFPAGVRYTVDQGSSETARRVGIGTDTRCETAVDASLARSLTARGCRAVLRATYLDQPQGLAVTVGVVVLPGEAAARSVLPWFGTRAGRPGLRALPFPGSVAARFGDAARQASAVAQRGPYVVAATVGYADGRPTLRTRQQQPDLGALGPQLAGGVLRALTAPAPVRCGEREWSC</sequence>
<proteinExistence type="predicted"/>
<dbReference type="EMBL" id="JBHSXS010000001">
    <property type="protein sequence ID" value="MFC6878464.1"/>
    <property type="molecule type" value="Genomic_DNA"/>
</dbReference>
<accession>A0ABW2CA42</accession>
<dbReference type="RefSeq" id="WP_378063005.1">
    <property type="nucleotide sequence ID" value="NZ_JBHSXS010000001.1"/>
</dbReference>
<reference evidence="3" key="1">
    <citation type="journal article" date="2019" name="Int. J. Syst. Evol. Microbiol.">
        <title>The Global Catalogue of Microorganisms (GCM) 10K type strain sequencing project: providing services to taxonomists for standard genome sequencing and annotation.</title>
        <authorList>
            <consortium name="The Broad Institute Genomics Platform"/>
            <consortium name="The Broad Institute Genome Sequencing Center for Infectious Disease"/>
            <person name="Wu L."/>
            <person name="Ma J."/>
        </authorList>
    </citation>
    <scope>NUCLEOTIDE SEQUENCE [LARGE SCALE GENOMIC DNA]</scope>
    <source>
        <strain evidence="3">JCM 3369</strain>
    </source>
</reference>
<feature type="region of interest" description="Disordered" evidence="1">
    <location>
        <begin position="1"/>
        <end position="25"/>
    </location>
</feature>
<evidence type="ECO:0000313" key="2">
    <source>
        <dbReference type="EMBL" id="MFC6878464.1"/>
    </source>
</evidence>
<name>A0ABW2CA42_9ACTN</name>
<evidence type="ECO:0000313" key="3">
    <source>
        <dbReference type="Proteomes" id="UP001596380"/>
    </source>
</evidence>
<evidence type="ECO:0000256" key="1">
    <source>
        <dbReference type="SAM" id="MobiDB-lite"/>
    </source>
</evidence>
<organism evidence="2 3">
    <name type="scientific">Actinomadura yumaensis</name>
    <dbReference type="NCBI Taxonomy" id="111807"/>
    <lineage>
        <taxon>Bacteria</taxon>
        <taxon>Bacillati</taxon>
        <taxon>Actinomycetota</taxon>
        <taxon>Actinomycetes</taxon>
        <taxon>Streptosporangiales</taxon>
        <taxon>Thermomonosporaceae</taxon>
        <taxon>Actinomadura</taxon>
    </lineage>
</organism>
<comment type="caution">
    <text evidence="2">The sequence shown here is derived from an EMBL/GenBank/DDBJ whole genome shotgun (WGS) entry which is preliminary data.</text>
</comment>
<keyword evidence="3" id="KW-1185">Reference proteome</keyword>